<evidence type="ECO:0000313" key="2">
    <source>
        <dbReference type="EMBL" id="KKI52122.1"/>
    </source>
</evidence>
<dbReference type="InterPro" id="IPR036485">
    <property type="entry name" value="Glu_synth_asu_C_sf"/>
</dbReference>
<accession>A0A0M2NP02</accession>
<dbReference type="Pfam" id="PF01493">
    <property type="entry name" value="GXGXG"/>
    <property type="match status" value="1"/>
</dbReference>
<dbReference type="GO" id="GO:0016491">
    <property type="term" value="F:oxidoreductase activity"/>
    <property type="evidence" value="ECO:0007669"/>
    <property type="project" value="InterPro"/>
</dbReference>
<dbReference type="PIRSF" id="PIRSF006519">
    <property type="entry name" value="GOGAT_dom3"/>
    <property type="match status" value="1"/>
</dbReference>
<dbReference type="InterPro" id="IPR035710">
    <property type="entry name" value="Archaeal_gltB"/>
</dbReference>
<name>A0A0M2NP02_9FIRM</name>
<dbReference type="AlphaFoldDB" id="A0A0M2NP02"/>
<dbReference type="PANTHER" id="PTHR39673:SF5">
    <property type="entry name" value="TUNGSTEN-CONTAINING FORMYLMETHANOFURAN DEHYDROGENASE 2 SUBUNIT C"/>
    <property type="match status" value="1"/>
</dbReference>
<dbReference type="RefSeq" id="WP_046442337.1">
    <property type="nucleotide sequence ID" value="NZ_LAYJ01000039.1"/>
</dbReference>
<dbReference type="EMBL" id="LAYJ01000039">
    <property type="protein sequence ID" value="KKI52122.1"/>
    <property type="molecule type" value="Genomic_DNA"/>
</dbReference>
<dbReference type="CDD" id="cd00981">
    <property type="entry name" value="arch_gltB"/>
    <property type="match status" value="1"/>
</dbReference>
<dbReference type="Gene3D" id="2.160.20.60">
    <property type="entry name" value="Glutamate synthase, alpha subunit, C-terminal domain"/>
    <property type="match status" value="1"/>
</dbReference>
<dbReference type="PANTHER" id="PTHR39673">
    <property type="entry name" value="TUNGSTEN FORMYLMETHANOFURAN DEHYDROGENASE, SUBUNIT C (FWDC)"/>
    <property type="match status" value="1"/>
</dbReference>
<dbReference type="STRING" id="270498.CHK_0392"/>
<proteinExistence type="predicted"/>
<evidence type="ECO:0000259" key="1">
    <source>
        <dbReference type="Pfam" id="PF01493"/>
    </source>
</evidence>
<protein>
    <submittedName>
        <fullName evidence="2">Glutamate synthase, alpha subunit domain protein</fullName>
    </submittedName>
</protein>
<dbReference type="PATRIC" id="fig|270498.16.peg.2535"/>
<dbReference type="InterPro" id="IPR012061">
    <property type="entry name" value="Glu_synth_lsu_3"/>
</dbReference>
<organism evidence="2 3">
    <name type="scientific">Christensenella hongkongensis</name>
    <dbReference type="NCBI Taxonomy" id="270498"/>
    <lineage>
        <taxon>Bacteria</taxon>
        <taxon>Bacillati</taxon>
        <taxon>Bacillota</taxon>
        <taxon>Clostridia</taxon>
        <taxon>Christensenellales</taxon>
        <taxon>Christensenellaceae</taxon>
        <taxon>Christensenella</taxon>
    </lineage>
</organism>
<evidence type="ECO:0000313" key="3">
    <source>
        <dbReference type="Proteomes" id="UP000034076"/>
    </source>
</evidence>
<dbReference type="Proteomes" id="UP000034076">
    <property type="component" value="Unassembled WGS sequence"/>
</dbReference>
<gene>
    <name evidence="2" type="ORF">CHK_0392</name>
</gene>
<keyword evidence="3" id="KW-1185">Reference proteome</keyword>
<dbReference type="SUPFAM" id="SSF69336">
    <property type="entry name" value="Alpha subunit of glutamate synthase, C-terminal domain"/>
    <property type="match status" value="1"/>
</dbReference>
<feature type="domain" description="Glutamate synthase alpha subunit C-terminal" evidence="1">
    <location>
        <begin position="10"/>
        <end position="171"/>
    </location>
</feature>
<sequence length="237" mass="25485">MNINACNMHFMDLNREIKAAPNEVVIDNCMGQRYIGSGLSNKSIVINGTPGNALGAYLDGCVITVHGNAQDATGDTMNDGTIYISGSSGDATGYAMRGGRIFVNGDVGYRAGIHMKEYKEKSPVLVVGGSAGSFLGEYQAGGTILVLGIERRKPVGNFCGVGMHGGQIFLRCDAPPADLPGQVTASKASEEDMQTIEAYIDEFCRAFGRKKVQIMNKDFYTLRPDSKNPYTQLYTQN</sequence>
<dbReference type="OrthoDB" id="9803192at2"/>
<reference evidence="2 3" key="1">
    <citation type="submission" date="2015-04" db="EMBL/GenBank/DDBJ databases">
        <title>Draft genome sequence of bacteremic isolate Catabacter hongkongensis type strain HKU16T.</title>
        <authorList>
            <person name="Lau S.K."/>
            <person name="Teng J.L."/>
            <person name="Huang Y."/>
            <person name="Curreem S.O."/>
            <person name="Tsui S.K."/>
            <person name="Woo P.C."/>
        </authorList>
    </citation>
    <scope>NUCLEOTIDE SEQUENCE [LARGE SCALE GENOMIC DNA]</scope>
    <source>
        <strain evidence="2 3">HKU16</strain>
    </source>
</reference>
<dbReference type="InterPro" id="IPR002489">
    <property type="entry name" value="Glu_synth_asu_C"/>
</dbReference>
<comment type="caution">
    <text evidence="2">The sequence shown here is derived from an EMBL/GenBank/DDBJ whole genome shotgun (WGS) entry which is preliminary data.</text>
</comment>